<dbReference type="STRING" id="1547283.A9C19_20530"/>
<protein>
    <submittedName>
        <fullName evidence="4">Short-chain dehydrogenase</fullName>
    </submittedName>
</protein>
<dbReference type="SUPFAM" id="SSF51735">
    <property type="entry name" value="NAD(P)-binding Rossmann-fold domains"/>
    <property type="match status" value="1"/>
</dbReference>
<dbReference type="Proteomes" id="UP000181936">
    <property type="component" value="Chromosome"/>
</dbReference>
<gene>
    <name evidence="4" type="ORF">A9C19_20530</name>
</gene>
<dbReference type="NCBIfam" id="NF005372">
    <property type="entry name" value="PRK06914.1"/>
    <property type="match status" value="1"/>
</dbReference>
<keyword evidence="5" id="KW-1185">Reference proteome</keyword>
<evidence type="ECO:0000256" key="3">
    <source>
        <dbReference type="RuleBase" id="RU000363"/>
    </source>
</evidence>
<keyword evidence="2" id="KW-0560">Oxidoreductase</keyword>
<dbReference type="Gene3D" id="3.40.50.720">
    <property type="entry name" value="NAD(P)-binding Rossmann-like Domain"/>
    <property type="match status" value="1"/>
</dbReference>
<dbReference type="InterPro" id="IPR051911">
    <property type="entry name" value="SDR_oxidoreductase"/>
</dbReference>
<dbReference type="EMBL" id="CP016020">
    <property type="protein sequence ID" value="APH06865.1"/>
    <property type="molecule type" value="Genomic_DNA"/>
</dbReference>
<dbReference type="CDD" id="cd05374">
    <property type="entry name" value="17beta-HSD-like_SDR_c"/>
    <property type="match status" value="1"/>
</dbReference>
<comment type="similarity">
    <text evidence="1 3">Belongs to the short-chain dehydrogenases/reductases (SDR) family.</text>
</comment>
<dbReference type="PANTHER" id="PTHR43976:SF16">
    <property type="entry name" value="SHORT-CHAIN DEHYDROGENASE_REDUCTASE FAMILY PROTEIN"/>
    <property type="match status" value="1"/>
</dbReference>
<reference evidence="4 5" key="1">
    <citation type="journal article" date="2016" name="Sci. Rep.">
        <title>Complete genome sequence and transcriptomic analysis of a novel marine strain Bacillus weihaiensis reveals the mechanism of brown algae degradation.</title>
        <authorList>
            <person name="Zhu Y."/>
            <person name="Chen P."/>
            <person name="Bao Y."/>
            <person name="Men Y."/>
            <person name="Zeng Y."/>
            <person name="Yang J."/>
            <person name="Sun J."/>
            <person name="Sun Y."/>
        </authorList>
    </citation>
    <scope>NUCLEOTIDE SEQUENCE [LARGE SCALE GENOMIC DNA]</scope>
    <source>
        <strain evidence="4 5">Alg07</strain>
    </source>
</reference>
<proteinExistence type="inferred from homology"/>
<evidence type="ECO:0000313" key="5">
    <source>
        <dbReference type="Proteomes" id="UP000181936"/>
    </source>
</evidence>
<dbReference type="InterPro" id="IPR002347">
    <property type="entry name" value="SDR_fam"/>
</dbReference>
<dbReference type="GO" id="GO:0016491">
    <property type="term" value="F:oxidoreductase activity"/>
    <property type="evidence" value="ECO:0007669"/>
    <property type="project" value="UniProtKB-KW"/>
</dbReference>
<dbReference type="AlphaFoldDB" id="A0A1L3MWZ7"/>
<dbReference type="Pfam" id="PF00106">
    <property type="entry name" value="adh_short"/>
    <property type="match status" value="1"/>
</dbReference>
<evidence type="ECO:0000256" key="1">
    <source>
        <dbReference type="ARBA" id="ARBA00006484"/>
    </source>
</evidence>
<evidence type="ECO:0000313" key="4">
    <source>
        <dbReference type="EMBL" id="APH06865.1"/>
    </source>
</evidence>
<sequence length="281" mass="31285">MKKEKIAIITGASSGFGLVTSLELAKNGYLVYSTMRNTGKSDKLMALAKQHGVSDSIKVWELDVTNLESIQEFERSIKSLDGIEILVNNAGFAGAGFVEEIPLSEYRNQFETNLFGAISITQVVLPIMRKQRHGKIINVSSISGKVGFPGLSPYVSSKFALEGWSEALRLEMVPFGIDVVLVEPGSFQTNIWSTGKKISKKSQLTHSPYYETMKSLESHLEKQATHYDNPILVANLILAIANKKNPTLRYPIGKGVKLMILLKTILPWRWWEKIVLSQLKS</sequence>
<evidence type="ECO:0000256" key="2">
    <source>
        <dbReference type="ARBA" id="ARBA00023002"/>
    </source>
</evidence>
<name>A0A1L3MWZ7_9BACI</name>
<dbReference type="InterPro" id="IPR020904">
    <property type="entry name" value="Sc_DH/Rdtase_CS"/>
</dbReference>
<dbReference type="PRINTS" id="PR00080">
    <property type="entry name" value="SDRFAMILY"/>
</dbReference>
<dbReference type="PANTHER" id="PTHR43976">
    <property type="entry name" value="SHORT CHAIN DEHYDROGENASE"/>
    <property type="match status" value="1"/>
</dbReference>
<dbReference type="KEGG" id="bwh:A9C19_20530"/>
<dbReference type="PROSITE" id="PS00061">
    <property type="entry name" value="ADH_SHORT"/>
    <property type="match status" value="1"/>
</dbReference>
<accession>A0A1L3MWZ7</accession>
<dbReference type="PRINTS" id="PR00081">
    <property type="entry name" value="GDHRDH"/>
</dbReference>
<dbReference type="RefSeq" id="WP_233499209.1">
    <property type="nucleotide sequence ID" value="NZ_CP016020.1"/>
</dbReference>
<organism evidence="4 5">
    <name type="scientific">Bacillus weihaiensis</name>
    <dbReference type="NCBI Taxonomy" id="1547283"/>
    <lineage>
        <taxon>Bacteria</taxon>
        <taxon>Bacillati</taxon>
        <taxon>Bacillota</taxon>
        <taxon>Bacilli</taxon>
        <taxon>Bacillales</taxon>
        <taxon>Bacillaceae</taxon>
        <taxon>Bacillus</taxon>
    </lineage>
</organism>
<dbReference type="InterPro" id="IPR036291">
    <property type="entry name" value="NAD(P)-bd_dom_sf"/>
</dbReference>